<protein>
    <submittedName>
        <fullName evidence="2">DUF1659 domain-containing protein</fullName>
    </submittedName>
</protein>
<dbReference type="AlphaFoldDB" id="A0A940NST3"/>
<sequence>MAQIAAQQLTLQLKLIAGKNQDGKDICKVKSYKNIKVDTSPDKLLEVATGLASLQVMPLDSINIATSGQLA</sequence>
<dbReference type="Proteomes" id="UP000682134">
    <property type="component" value="Unassembled WGS sequence"/>
</dbReference>
<dbReference type="EMBL" id="JAGIYQ010000016">
    <property type="protein sequence ID" value="MBP0726893.1"/>
    <property type="molecule type" value="Genomic_DNA"/>
</dbReference>
<reference evidence="2" key="1">
    <citation type="submission" date="2021-04" db="EMBL/GenBank/DDBJ databases">
        <title>Genome seq and assembly of Bacillus sp.</title>
        <authorList>
            <person name="Chhetri G."/>
        </authorList>
    </citation>
    <scope>NUCLEOTIDE SEQUENCE</scope>
    <source>
        <strain evidence="2">RG28</strain>
    </source>
</reference>
<evidence type="ECO:0000259" key="1">
    <source>
        <dbReference type="Pfam" id="PF07872"/>
    </source>
</evidence>
<proteinExistence type="predicted"/>
<keyword evidence="3" id="KW-1185">Reference proteome</keyword>
<evidence type="ECO:0000313" key="2">
    <source>
        <dbReference type="EMBL" id="MBP0726893.1"/>
    </source>
</evidence>
<feature type="domain" description="DUF1659" evidence="1">
    <location>
        <begin position="7"/>
        <end position="69"/>
    </location>
</feature>
<evidence type="ECO:0000313" key="3">
    <source>
        <dbReference type="Proteomes" id="UP000682134"/>
    </source>
</evidence>
<name>A0A940NST3_9BACI</name>
<accession>A0A940NST3</accession>
<dbReference type="InterPro" id="IPR012454">
    <property type="entry name" value="DUF1659"/>
</dbReference>
<gene>
    <name evidence="2" type="ORF">J5Y03_17180</name>
</gene>
<dbReference type="RefSeq" id="WP_209407235.1">
    <property type="nucleotide sequence ID" value="NZ_JAGIYQ010000016.1"/>
</dbReference>
<dbReference type="Pfam" id="PF07872">
    <property type="entry name" value="DUF1659"/>
    <property type="match status" value="1"/>
</dbReference>
<organism evidence="2 3">
    <name type="scientific">Gottfriedia endophytica</name>
    <dbReference type="NCBI Taxonomy" id="2820819"/>
    <lineage>
        <taxon>Bacteria</taxon>
        <taxon>Bacillati</taxon>
        <taxon>Bacillota</taxon>
        <taxon>Bacilli</taxon>
        <taxon>Bacillales</taxon>
        <taxon>Bacillaceae</taxon>
        <taxon>Gottfriedia</taxon>
    </lineage>
</organism>
<comment type="caution">
    <text evidence="2">The sequence shown here is derived from an EMBL/GenBank/DDBJ whole genome shotgun (WGS) entry which is preliminary data.</text>
</comment>